<evidence type="ECO:0000313" key="1">
    <source>
        <dbReference type="EMBL" id="QJY45524.1"/>
    </source>
</evidence>
<dbReference type="Proteomes" id="UP000505377">
    <property type="component" value="Chromosome"/>
</dbReference>
<dbReference type="AlphaFoldDB" id="A0A6M6JC66"/>
<name>A0A6M6JC66_9PSEU</name>
<evidence type="ECO:0000313" key="2">
    <source>
        <dbReference type="Proteomes" id="UP000505377"/>
    </source>
</evidence>
<accession>A0A6M6JC66</accession>
<dbReference type="EMBL" id="CP053564">
    <property type="protein sequence ID" value="QJY45524.1"/>
    <property type="molecule type" value="Genomic_DNA"/>
</dbReference>
<protein>
    <submittedName>
        <fullName evidence="1">Helix-turn-helix transcriptional regulator</fullName>
    </submittedName>
</protein>
<sequence>MTPAVDDGREPRGGDVERLDVSQLGRLVRERRGAQSLRQAAADAGVSFSTMSRVEGGAQPDLASFTALCAWLGMPPSRFFSPVTERPQQPLEQAIAHISADPALTTEASAAISSVLKEMYATLAKANPLAKPVVACHLRAASVMRPGVPQRLGSLLDDMNAALVARVAKEGAR</sequence>
<dbReference type="Gene3D" id="1.10.260.40">
    <property type="entry name" value="lambda repressor-like DNA-binding domains"/>
    <property type="match status" value="1"/>
</dbReference>
<dbReference type="KEGG" id="pbro:HOP40_06665"/>
<dbReference type="RefSeq" id="WP_172155656.1">
    <property type="nucleotide sequence ID" value="NZ_CP053564.1"/>
</dbReference>
<gene>
    <name evidence="1" type="ORF">HOP40_06665</name>
</gene>
<reference evidence="1 2" key="1">
    <citation type="submission" date="2020-05" db="EMBL/GenBank/DDBJ databases">
        <authorList>
            <person name="Mo P."/>
        </authorList>
    </citation>
    <scope>NUCLEOTIDE SEQUENCE [LARGE SCALE GENOMIC DNA]</scope>
    <source>
        <strain evidence="1 2">Gen01</strain>
    </source>
</reference>
<dbReference type="InterPro" id="IPR010982">
    <property type="entry name" value="Lambda_DNA-bd_dom_sf"/>
</dbReference>
<organism evidence="1 2">
    <name type="scientific">Pseudonocardia broussonetiae</name>
    <dbReference type="NCBI Taxonomy" id="2736640"/>
    <lineage>
        <taxon>Bacteria</taxon>
        <taxon>Bacillati</taxon>
        <taxon>Actinomycetota</taxon>
        <taxon>Actinomycetes</taxon>
        <taxon>Pseudonocardiales</taxon>
        <taxon>Pseudonocardiaceae</taxon>
        <taxon>Pseudonocardia</taxon>
    </lineage>
</organism>
<keyword evidence="2" id="KW-1185">Reference proteome</keyword>
<dbReference type="GO" id="GO:0003677">
    <property type="term" value="F:DNA binding"/>
    <property type="evidence" value="ECO:0007669"/>
    <property type="project" value="InterPro"/>
</dbReference>
<dbReference type="SUPFAM" id="SSF47413">
    <property type="entry name" value="lambda repressor-like DNA-binding domains"/>
    <property type="match status" value="1"/>
</dbReference>
<dbReference type="Pfam" id="PF13560">
    <property type="entry name" value="HTH_31"/>
    <property type="match status" value="1"/>
</dbReference>
<proteinExistence type="predicted"/>